<dbReference type="AlphaFoldDB" id="A0A0V1FU23"/>
<dbReference type="Proteomes" id="UP000054995">
    <property type="component" value="Unassembled WGS sequence"/>
</dbReference>
<comment type="caution">
    <text evidence="1">The sequence shown here is derived from an EMBL/GenBank/DDBJ whole genome shotgun (WGS) entry which is preliminary data.</text>
</comment>
<keyword evidence="2" id="KW-1185">Reference proteome</keyword>
<name>A0A0V1FU23_TRIPS</name>
<evidence type="ECO:0000313" key="2">
    <source>
        <dbReference type="Proteomes" id="UP000054995"/>
    </source>
</evidence>
<reference evidence="1 2" key="1">
    <citation type="submission" date="2015-01" db="EMBL/GenBank/DDBJ databases">
        <title>Evolution of Trichinella species and genotypes.</title>
        <authorList>
            <person name="Korhonen P.K."/>
            <person name="Edoardo P."/>
            <person name="Giuseppe L.R."/>
            <person name="Gasser R.B."/>
        </authorList>
    </citation>
    <scope>NUCLEOTIDE SEQUENCE [LARGE SCALE GENOMIC DNA]</scope>
    <source>
        <strain evidence="1">ISS470</strain>
    </source>
</reference>
<organism evidence="1 2">
    <name type="scientific">Trichinella pseudospiralis</name>
    <name type="common">Parasitic roundworm</name>
    <dbReference type="NCBI Taxonomy" id="6337"/>
    <lineage>
        <taxon>Eukaryota</taxon>
        <taxon>Metazoa</taxon>
        <taxon>Ecdysozoa</taxon>
        <taxon>Nematoda</taxon>
        <taxon>Enoplea</taxon>
        <taxon>Dorylaimia</taxon>
        <taxon>Trichinellida</taxon>
        <taxon>Trichinellidae</taxon>
        <taxon>Trichinella</taxon>
    </lineage>
</organism>
<accession>A0A0V1FU23</accession>
<gene>
    <name evidence="1" type="ORF">T4D_3544</name>
</gene>
<protein>
    <submittedName>
        <fullName evidence="1">Uncharacterized protein</fullName>
    </submittedName>
</protein>
<evidence type="ECO:0000313" key="1">
    <source>
        <dbReference type="EMBL" id="KRY89517.1"/>
    </source>
</evidence>
<dbReference type="EMBL" id="JYDT01000030">
    <property type="protein sequence ID" value="KRY89517.1"/>
    <property type="molecule type" value="Genomic_DNA"/>
</dbReference>
<sequence length="90" mass="10803">MHSQSIYKERMQDVHHIIVIIALLTFSSSEIEFVFGKIVAAECLLYTLKYDEFRMESVETRMDLVARCQIAYFTRYCRNHIWIRKYSDAE</sequence>
<proteinExistence type="predicted"/>